<reference evidence="3" key="1">
    <citation type="submission" date="2014-03" db="EMBL/GenBank/DDBJ databases">
        <title>The sialotranscriptome of Amblyomma triste, Amblyomma parvum and Amblyomma cajennense ticks, uncovered by 454-based RNA-seq.</title>
        <authorList>
            <person name="Garcia G.R."/>
            <person name="Gardinassi L.G."/>
            <person name="Ribeiro J.M."/>
            <person name="Anatriello E."/>
            <person name="Ferreira B.R."/>
            <person name="Moreira H.N."/>
            <person name="Mafra C."/>
            <person name="Olegario M.M."/>
            <person name="Szabo P.J."/>
            <person name="Miranda-Santos I.K."/>
            <person name="Maruyama S.R."/>
        </authorList>
    </citation>
    <scope>NUCLEOTIDE SEQUENCE</scope>
    <source>
        <strain evidence="3">Mato Grasso do Sul</strain>
        <tissue evidence="3">Salivary glands</tissue>
    </source>
</reference>
<dbReference type="CDD" id="cd00109">
    <property type="entry name" value="Kunitz-type"/>
    <property type="match status" value="1"/>
</dbReference>
<dbReference type="PROSITE" id="PS00280">
    <property type="entry name" value="BPTI_KUNITZ_1"/>
    <property type="match status" value="1"/>
</dbReference>
<dbReference type="Gene3D" id="4.10.410.10">
    <property type="entry name" value="Pancreatic trypsin inhibitor Kunitz domain"/>
    <property type="match status" value="1"/>
</dbReference>
<name>A0A023GBS1_AMBTT</name>
<feature type="signal peptide" evidence="1">
    <location>
        <begin position="1"/>
        <end position="21"/>
    </location>
</feature>
<proteinExistence type="evidence at transcript level"/>
<dbReference type="Pfam" id="PF00014">
    <property type="entry name" value="Kunitz_BPTI"/>
    <property type="match status" value="1"/>
</dbReference>
<dbReference type="SUPFAM" id="SSF57362">
    <property type="entry name" value="BPTI-like"/>
    <property type="match status" value="1"/>
</dbReference>
<protein>
    <submittedName>
        <fullName evidence="3">Putative tick kunitz 78</fullName>
    </submittedName>
</protein>
<evidence type="ECO:0000313" key="3">
    <source>
        <dbReference type="EMBL" id="JAC30353.1"/>
    </source>
</evidence>
<accession>A0A023GBS1</accession>
<dbReference type="AlphaFoldDB" id="A0A023GBS1"/>
<dbReference type="PROSITE" id="PS50279">
    <property type="entry name" value="BPTI_KUNITZ_2"/>
    <property type="match status" value="1"/>
</dbReference>
<keyword evidence="1" id="KW-0732">Signal</keyword>
<organism evidence="3">
    <name type="scientific">Amblyomma triste</name>
    <name type="common">Neotropical tick</name>
    <dbReference type="NCBI Taxonomy" id="251400"/>
    <lineage>
        <taxon>Eukaryota</taxon>
        <taxon>Metazoa</taxon>
        <taxon>Ecdysozoa</taxon>
        <taxon>Arthropoda</taxon>
        <taxon>Chelicerata</taxon>
        <taxon>Arachnida</taxon>
        <taxon>Acari</taxon>
        <taxon>Parasitiformes</taxon>
        <taxon>Ixodida</taxon>
        <taxon>Ixodoidea</taxon>
        <taxon>Ixodidae</taxon>
        <taxon>Amblyomminae</taxon>
        <taxon>Amblyomma</taxon>
    </lineage>
</organism>
<dbReference type="SMART" id="SM00131">
    <property type="entry name" value="KU"/>
    <property type="match status" value="1"/>
</dbReference>
<feature type="chain" id="PRO_5001521874" evidence="1">
    <location>
        <begin position="22"/>
        <end position="81"/>
    </location>
</feature>
<dbReference type="PRINTS" id="PR00759">
    <property type="entry name" value="BASICPTASE"/>
</dbReference>
<dbReference type="EMBL" id="GBBM01005065">
    <property type="protein sequence ID" value="JAC30353.1"/>
    <property type="molecule type" value="mRNA"/>
</dbReference>
<dbReference type="InterPro" id="IPR020901">
    <property type="entry name" value="Prtase_inh_Kunz-CS"/>
</dbReference>
<feature type="domain" description="BPTI/Kunitz inhibitor" evidence="2">
    <location>
        <begin position="28"/>
        <end position="81"/>
    </location>
</feature>
<evidence type="ECO:0000259" key="2">
    <source>
        <dbReference type="PROSITE" id="PS50279"/>
    </source>
</evidence>
<dbReference type="GO" id="GO:0004867">
    <property type="term" value="F:serine-type endopeptidase inhibitor activity"/>
    <property type="evidence" value="ECO:0007669"/>
    <property type="project" value="InterPro"/>
</dbReference>
<sequence>MKAQIIYLIALVCLMLVLVNGWERPQHCFLESDEAQCGTERPKYRRWYYDHRYAACGVFLWGGCGGNFNNYGNCSSCMKEC</sequence>
<dbReference type="InterPro" id="IPR002223">
    <property type="entry name" value="Kunitz_BPTI"/>
</dbReference>
<dbReference type="InterPro" id="IPR036880">
    <property type="entry name" value="Kunitz_BPTI_sf"/>
</dbReference>
<evidence type="ECO:0000256" key="1">
    <source>
        <dbReference type="SAM" id="SignalP"/>
    </source>
</evidence>